<dbReference type="InterPro" id="IPR022645">
    <property type="entry name" value="SecD/SecF_bac"/>
</dbReference>
<dbReference type="InterPro" id="IPR055344">
    <property type="entry name" value="SecD_SecF_C_bact"/>
</dbReference>
<feature type="region of interest" description="Disordered" evidence="10">
    <location>
        <begin position="1"/>
        <end position="23"/>
    </location>
</feature>
<evidence type="ECO:0000256" key="9">
    <source>
        <dbReference type="HAMAP-Rule" id="MF_01464"/>
    </source>
</evidence>
<dbReference type="NCBIfam" id="TIGR00916">
    <property type="entry name" value="2A0604s01"/>
    <property type="match status" value="1"/>
</dbReference>
<keyword evidence="6 9" id="KW-1133">Transmembrane helix</keyword>
<comment type="caution">
    <text evidence="12">The sequence shown here is derived from an EMBL/GenBank/DDBJ whole genome shotgun (WGS) entry which is preliminary data.</text>
</comment>
<evidence type="ECO:0000256" key="6">
    <source>
        <dbReference type="ARBA" id="ARBA00022989"/>
    </source>
</evidence>
<dbReference type="RefSeq" id="WP_298383270.1">
    <property type="nucleotide sequence ID" value="NZ_JBFSHR010000074.1"/>
</dbReference>
<dbReference type="SUPFAM" id="SSF82866">
    <property type="entry name" value="Multidrug efflux transporter AcrB transmembrane domain"/>
    <property type="match status" value="1"/>
</dbReference>
<evidence type="ECO:0000313" key="12">
    <source>
        <dbReference type="EMBL" id="MEX6430704.1"/>
    </source>
</evidence>
<evidence type="ECO:0000256" key="2">
    <source>
        <dbReference type="ARBA" id="ARBA00022448"/>
    </source>
</evidence>
<dbReference type="HAMAP" id="MF_01464_B">
    <property type="entry name" value="SecF_B"/>
    <property type="match status" value="1"/>
</dbReference>
<feature type="transmembrane region" description="Helical" evidence="9">
    <location>
        <begin position="178"/>
        <end position="196"/>
    </location>
</feature>
<dbReference type="InterPro" id="IPR048634">
    <property type="entry name" value="SecD_SecF_C"/>
</dbReference>
<keyword evidence="13" id="KW-1185">Reference proteome</keyword>
<feature type="transmembrane region" description="Helical" evidence="9">
    <location>
        <begin position="228"/>
        <end position="245"/>
    </location>
</feature>
<evidence type="ECO:0000313" key="13">
    <source>
        <dbReference type="Proteomes" id="UP001560267"/>
    </source>
</evidence>
<evidence type="ECO:0000256" key="1">
    <source>
        <dbReference type="ARBA" id="ARBA00004651"/>
    </source>
</evidence>
<dbReference type="PANTHER" id="PTHR30081:SF8">
    <property type="entry name" value="PROTEIN TRANSLOCASE SUBUNIT SECF"/>
    <property type="match status" value="1"/>
</dbReference>
<feature type="transmembrane region" description="Helical" evidence="9">
    <location>
        <begin position="56"/>
        <end position="74"/>
    </location>
</feature>
<evidence type="ECO:0000256" key="4">
    <source>
        <dbReference type="ARBA" id="ARBA00022692"/>
    </source>
</evidence>
<dbReference type="EMBL" id="JBFSHR010000074">
    <property type="protein sequence ID" value="MEX6430704.1"/>
    <property type="molecule type" value="Genomic_DNA"/>
</dbReference>
<keyword evidence="7 9" id="KW-0811">Translocation</keyword>
<evidence type="ECO:0000256" key="3">
    <source>
        <dbReference type="ARBA" id="ARBA00022475"/>
    </source>
</evidence>
<keyword evidence="3 9" id="KW-1003">Cell membrane</keyword>
<organism evidence="12 13">
    <name type="scientific">Ferrimicrobium acidiphilum</name>
    <dbReference type="NCBI Taxonomy" id="121039"/>
    <lineage>
        <taxon>Bacteria</taxon>
        <taxon>Bacillati</taxon>
        <taxon>Actinomycetota</taxon>
        <taxon>Acidimicrobiia</taxon>
        <taxon>Acidimicrobiales</taxon>
        <taxon>Acidimicrobiaceae</taxon>
        <taxon>Ferrimicrobium</taxon>
    </lineage>
</organism>
<keyword evidence="5 9" id="KW-0653">Protein transport</keyword>
<evidence type="ECO:0000256" key="10">
    <source>
        <dbReference type="SAM" id="MobiDB-lite"/>
    </source>
</evidence>
<sequence>MNNEEDSTTRDQETAASASREPQGFHVATIDASEASWWRRLGAGATHYPFVHRARYYFVLSFLVIVAGLGALSARGLNFGISFKGGVSWQVPSATLTVRQASKIVASAGVTQATVVTLGAHGSRTVEVQAGLSKLSGAARTAKENQVASLLASKAHIPSSAVAVEFVGPTWGGQITNAAVKALIAFFIGIVLYISIRFEWKMAAAALIAVIHDLLVTVGIYALSGFQVTPSTVIAVLTILGYSLYDTIVVFDRIKENVSGLVDPGKMNYSDAVDLSVNQTLARSLNTSLVAVIPILSVLVLGAYVLGATTLKNFGLALVVGLTSGAYSSLFIASPLLARFKEREHRYRQIRARLERRSATADHEGFVAS</sequence>
<comment type="subcellular location">
    <subcellularLocation>
        <location evidence="1 9">Cell membrane</location>
        <topology evidence="1 9">Multi-pass membrane protein</topology>
    </subcellularLocation>
</comment>
<dbReference type="InterPro" id="IPR022813">
    <property type="entry name" value="SecD/SecF_arch_bac"/>
</dbReference>
<comment type="function">
    <text evidence="9">Part of the Sec protein translocase complex. Interacts with the SecYEG preprotein conducting channel. SecDF uses the proton motive force (PMF) to complete protein translocation after the ATP-dependent function of SecA.</text>
</comment>
<dbReference type="NCBIfam" id="TIGR00966">
    <property type="entry name" value="transloc_SecF"/>
    <property type="match status" value="1"/>
</dbReference>
<dbReference type="Gene3D" id="1.20.1640.10">
    <property type="entry name" value="Multidrug efflux transporter AcrB transmembrane domain"/>
    <property type="match status" value="1"/>
</dbReference>
<evidence type="ECO:0000256" key="5">
    <source>
        <dbReference type="ARBA" id="ARBA00022927"/>
    </source>
</evidence>
<evidence type="ECO:0000256" key="8">
    <source>
        <dbReference type="ARBA" id="ARBA00023136"/>
    </source>
</evidence>
<keyword evidence="8 9" id="KW-0472">Membrane</keyword>
<dbReference type="Pfam" id="PF02355">
    <property type="entry name" value="SecD_SecF_C"/>
    <property type="match status" value="1"/>
</dbReference>
<dbReference type="InterPro" id="IPR005665">
    <property type="entry name" value="SecF_bac"/>
</dbReference>
<comment type="subunit">
    <text evidence="9">Forms a complex with SecD. Part of the essential Sec protein translocation apparatus which comprises SecA, SecYEG and auxiliary proteins SecDF. Other proteins may also be involved.</text>
</comment>
<evidence type="ECO:0000256" key="7">
    <source>
        <dbReference type="ARBA" id="ARBA00023010"/>
    </source>
</evidence>
<keyword evidence="2 9" id="KW-0813">Transport</keyword>
<dbReference type="PRINTS" id="PR01755">
    <property type="entry name" value="SECFTRNLCASE"/>
</dbReference>
<evidence type="ECO:0000259" key="11">
    <source>
        <dbReference type="Pfam" id="PF02355"/>
    </source>
</evidence>
<gene>
    <name evidence="9 12" type="primary">secF</name>
    <name evidence="12" type="ORF">AB6A68_12800</name>
</gene>
<name>A0ABV3Y6B8_9ACTN</name>
<feature type="transmembrane region" description="Helical" evidence="9">
    <location>
        <begin position="203"/>
        <end position="222"/>
    </location>
</feature>
<protein>
    <recommendedName>
        <fullName evidence="9">Protein-export membrane protein SecF</fullName>
    </recommendedName>
</protein>
<comment type="similarity">
    <text evidence="9">Belongs to the SecD/SecF family. SecF subfamily.</text>
</comment>
<feature type="transmembrane region" description="Helical" evidence="9">
    <location>
        <begin position="289"/>
        <end position="308"/>
    </location>
</feature>
<reference evidence="12 13" key="1">
    <citation type="submission" date="2024-07" db="EMBL/GenBank/DDBJ databases">
        <title>Draft Genome Sequence of Ferrimicrobium acidiphilum Strain YE2023, Isolated from a Pulp of Bioleach Reactor.</title>
        <authorList>
            <person name="Elkina Y.A."/>
            <person name="Bulaeva A.G."/>
            <person name="Beletsky A.V."/>
            <person name="Mardanov A.V."/>
        </authorList>
    </citation>
    <scope>NUCLEOTIDE SEQUENCE [LARGE SCALE GENOMIC DNA]</scope>
    <source>
        <strain evidence="12 13">YE2023</strain>
    </source>
</reference>
<dbReference type="Proteomes" id="UP001560267">
    <property type="component" value="Unassembled WGS sequence"/>
</dbReference>
<proteinExistence type="inferred from homology"/>
<keyword evidence="4 9" id="KW-0812">Transmembrane</keyword>
<dbReference type="PANTHER" id="PTHR30081">
    <property type="entry name" value="PROTEIN-EXPORT MEMBRANE PROTEIN SEC"/>
    <property type="match status" value="1"/>
</dbReference>
<accession>A0ABV3Y6B8</accession>
<feature type="transmembrane region" description="Helical" evidence="9">
    <location>
        <begin position="314"/>
        <end position="338"/>
    </location>
</feature>
<feature type="domain" description="Protein export membrane protein SecD/SecF C-terminal" evidence="11">
    <location>
        <begin position="159"/>
        <end position="342"/>
    </location>
</feature>